<dbReference type="InterPro" id="IPR036390">
    <property type="entry name" value="WH_DNA-bd_sf"/>
</dbReference>
<evidence type="ECO:0000313" key="6">
    <source>
        <dbReference type="Proteomes" id="UP000276029"/>
    </source>
</evidence>
<keyword evidence="1" id="KW-0805">Transcription regulation</keyword>
<dbReference type="Proteomes" id="UP000276029">
    <property type="component" value="Unassembled WGS sequence"/>
</dbReference>
<dbReference type="CDD" id="cd00090">
    <property type="entry name" value="HTH_ARSR"/>
    <property type="match status" value="1"/>
</dbReference>
<reference evidence="5 6" key="1">
    <citation type="submission" date="2018-10" db="EMBL/GenBank/DDBJ databases">
        <title>Genomic Encyclopedia of Type Strains, Phase IV (KMG-IV): sequencing the most valuable type-strain genomes for metagenomic binning, comparative biology and taxonomic classification.</title>
        <authorList>
            <person name="Goeker M."/>
        </authorList>
    </citation>
    <scope>NUCLEOTIDE SEQUENCE [LARGE SCALE GENOMIC DNA]</scope>
    <source>
        <strain evidence="5 6">DSM 19791</strain>
    </source>
</reference>
<evidence type="ECO:0000259" key="4">
    <source>
        <dbReference type="PROSITE" id="PS51118"/>
    </source>
</evidence>
<comment type="caution">
    <text evidence="5">The sequence shown here is derived from an EMBL/GenBank/DDBJ whole genome shotgun (WGS) entry which is preliminary data.</text>
</comment>
<evidence type="ECO:0000256" key="1">
    <source>
        <dbReference type="ARBA" id="ARBA00023015"/>
    </source>
</evidence>
<sequence>MPNKLNKTTVKLANITQLPKSAKKRAYRDACGMAHGLELLGDRWALFVVRELMLGPRRFGDLRADLPGISANVLTQRLSELETSGVVVRSKLPPPASVQVYGLTEWGYEAEPIVQELGRWATRSPAHDPTLPISGVSILLSFRTMIDRHRIGSLELTIGFRFGEDEYSASVDRSGIHVERCAAAGDIIFSGRPSALAAFVYGGASLDALADEGVLVLHGDSALAARFADLFVLPPKFDPVAIRP</sequence>
<evidence type="ECO:0000256" key="3">
    <source>
        <dbReference type="ARBA" id="ARBA00023163"/>
    </source>
</evidence>
<keyword evidence="3" id="KW-0804">Transcription</keyword>
<dbReference type="InterPro" id="IPR002577">
    <property type="entry name" value="HTH_HxlR"/>
</dbReference>
<dbReference type="PROSITE" id="PS51118">
    <property type="entry name" value="HTH_HXLR"/>
    <property type="match status" value="1"/>
</dbReference>
<organism evidence="5 6">
    <name type="scientific">Sphingosinicella microcystinivorans</name>
    <dbReference type="NCBI Taxonomy" id="335406"/>
    <lineage>
        <taxon>Bacteria</taxon>
        <taxon>Pseudomonadati</taxon>
        <taxon>Pseudomonadota</taxon>
        <taxon>Alphaproteobacteria</taxon>
        <taxon>Sphingomonadales</taxon>
        <taxon>Sphingosinicellaceae</taxon>
        <taxon>Sphingosinicella</taxon>
    </lineage>
</organism>
<dbReference type="EMBL" id="RBWX01000008">
    <property type="protein sequence ID" value="RKS88741.1"/>
    <property type="molecule type" value="Genomic_DNA"/>
</dbReference>
<protein>
    <submittedName>
        <fullName evidence="5">HxlR family transcriptional regulator</fullName>
    </submittedName>
</protein>
<keyword evidence="2" id="KW-0238">DNA-binding</keyword>
<accession>A0ABX9SY07</accession>
<keyword evidence="6" id="KW-1185">Reference proteome</keyword>
<proteinExistence type="predicted"/>
<evidence type="ECO:0000313" key="5">
    <source>
        <dbReference type="EMBL" id="RKS88741.1"/>
    </source>
</evidence>
<gene>
    <name evidence="5" type="ORF">DFR51_1951</name>
</gene>
<evidence type="ECO:0000256" key="2">
    <source>
        <dbReference type="ARBA" id="ARBA00023125"/>
    </source>
</evidence>
<dbReference type="Gene3D" id="1.10.10.10">
    <property type="entry name" value="Winged helix-like DNA-binding domain superfamily/Winged helix DNA-binding domain"/>
    <property type="match status" value="1"/>
</dbReference>
<dbReference type="InterPro" id="IPR036388">
    <property type="entry name" value="WH-like_DNA-bd_sf"/>
</dbReference>
<dbReference type="Pfam" id="PF01638">
    <property type="entry name" value="HxlR"/>
    <property type="match status" value="1"/>
</dbReference>
<name>A0ABX9SY07_SPHMI</name>
<dbReference type="PANTHER" id="PTHR33204:SF18">
    <property type="entry name" value="TRANSCRIPTIONAL REGULATORY PROTEIN"/>
    <property type="match status" value="1"/>
</dbReference>
<dbReference type="SUPFAM" id="SSF46785">
    <property type="entry name" value="Winged helix' DNA-binding domain"/>
    <property type="match status" value="1"/>
</dbReference>
<dbReference type="PANTHER" id="PTHR33204">
    <property type="entry name" value="TRANSCRIPTIONAL REGULATOR, MARR FAMILY"/>
    <property type="match status" value="1"/>
</dbReference>
<dbReference type="InterPro" id="IPR011991">
    <property type="entry name" value="ArsR-like_HTH"/>
</dbReference>
<feature type="domain" description="HTH hxlR-type" evidence="4">
    <location>
        <begin position="31"/>
        <end position="129"/>
    </location>
</feature>